<dbReference type="PIRSF" id="PIRSF029727">
    <property type="entry name" value="UCP029727"/>
    <property type="match status" value="1"/>
</dbReference>
<dbReference type="EMBL" id="APNK01000022">
    <property type="protein sequence ID" value="KEZ76812.1"/>
    <property type="molecule type" value="Genomic_DNA"/>
</dbReference>
<keyword evidence="1" id="KW-0812">Transmembrane</keyword>
<dbReference type="Pfam" id="PF11141">
    <property type="entry name" value="DUF2914"/>
    <property type="match status" value="1"/>
</dbReference>
<evidence type="ECO:0000259" key="3">
    <source>
        <dbReference type="Pfam" id="PF19346"/>
    </source>
</evidence>
<evidence type="ECO:0000259" key="2">
    <source>
        <dbReference type="Pfam" id="PF11141"/>
    </source>
</evidence>
<dbReference type="InterPro" id="IPR045968">
    <property type="entry name" value="DUF5924"/>
</dbReference>
<evidence type="ECO:0008006" key="6">
    <source>
        <dbReference type="Google" id="ProtNLM"/>
    </source>
</evidence>
<dbReference type="Pfam" id="PF19346">
    <property type="entry name" value="DUF5924"/>
    <property type="match status" value="1"/>
</dbReference>
<dbReference type="InterPro" id="IPR022606">
    <property type="entry name" value="DUF2914"/>
</dbReference>
<dbReference type="RefSeq" id="WP_232226074.1">
    <property type="nucleotide sequence ID" value="NZ_APNK01000022.1"/>
</dbReference>
<evidence type="ECO:0000256" key="1">
    <source>
        <dbReference type="SAM" id="Phobius"/>
    </source>
</evidence>
<dbReference type="eggNOG" id="ENOG502Z8V3">
    <property type="taxonomic scope" value="Bacteria"/>
</dbReference>
<dbReference type="STRING" id="1304275.C41B8_13235"/>
<protein>
    <recommendedName>
        <fullName evidence="6">DUF2914 domain-containing protein</fullName>
    </recommendedName>
</protein>
<accession>A0A084IJC8</accession>
<feature type="transmembrane region" description="Helical" evidence="1">
    <location>
        <begin position="36"/>
        <end position="55"/>
    </location>
</feature>
<feature type="transmembrane region" description="Helical" evidence="1">
    <location>
        <begin position="61"/>
        <end position="86"/>
    </location>
</feature>
<dbReference type="InterPro" id="IPR016937">
    <property type="entry name" value="UCP029727"/>
</dbReference>
<gene>
    <name evidence="4" type="ORF">C41B8_13235</name>
</gene>
<reference evidence="4 5" key="1">
    <citation type="submission" date="2013-03" db="EMBL/GenBank/DDBJ databases">
        <title>Salinisphaera hydrothermalis C41B8 Genome Sequencing.</title>
        <authorList>
            <person name="Li C."/>
            <person name="Lai Q."/>
            <person name="Shao Z."/>
        </authorList>
    </citation>
    <scope>NUCLEOTIDE SEQUENCE [LARGE SCALE GENOMIC DNA]</scope>
    <source>
        <strain evidence="4 5">C41B8</strain>
    </source>
</reference>
<comment type="caution">
    <text evidence="4">The sequence shown here is derived from an EMBL/GenBank/DDBJ whole genome shotgun (WGS) entry which is preliminary data.</text>
</comment>
<feature type="transmembrane region" description="Helical" evidence="1">
    <location>
        <begin position="98"/>
        <end position="119"/>
    </location>
</feature>
<dbReference type="PATRIC" id="fig|1304275.5.peg.2703"/>
<organism evidence="4 5">
    <name type="scientific">Salinisphaera hydrothermalis (strain C41B8)</name>
    <dbReference type="NCBI Taxonomy" id="1304275"/>
    <lineage>
        <taxon>Bacteria</taxon>
        <taxon>Pseudomonadati</taxon>
        <taxon>Pseudomonadota</taxon>
        <taxon>Gammaproteobacteria</taxon>
        <taxon>Salinisphaerales</taxon>
        <taxon>Salinisphaeraceae</taxon>
        <taxon>Salinisphaera</taxon>
    </lineage>
</organism>
<keyword evidence="1" id="KW-0472">Membrane</keyword>
<dbReference type="AlphaFoldDB" id="A0A084IJC8"/>
<evidence type="ECO:0000313" key="5">
    <source>
        <dbReference type="Proteomes" id="UP000028302"/>
    </source>
</evidence>
<keyword evidence="1" id="KW-1133">Transmembrane helix</keyword>
<feature type="transmembrane region" description="Helical" evidence="1">
    <location>
        <begin position="125"/>
        <end position="145"/>
    </location>
</feature>
<feature type="domain" description="DUF2914" evidence="2">
    <location>
        <begin position="289"/>
        <end position="354"/>
    </location>
</feature>
<feature type="transmembrane region" description="Helical" evidence="1">
    <location>
        <begin position="157"/>
        <end position="179"/>
    </location>
</feature>
<keyword evidence="5" id="KW-1185">Reference proteome</keyword>
<name>A0A084IJC8_SALHC</name>
<dbReference type="Proteomes" id="UP000028302">
    <property type="component" value="Unassembled WGS sequence"/>
</dbReference>
<sequence>MSTPDPALETPAPANRTDQLIERVMNSRAGRLAYRFRRLVPLASFAIGLGSYFLIQRQNALAQWLTALMLLGWLALLFEGLLCRILARFVGERVPQILVRYAAQALHQETLFFVLPFFLVTTTWLSPQCFFTGLLIVAAVASAIDPLYYEVIAPRRWLFLGYHAFTLFAAILAGGPIILSLTTGDSIALASAVMGVCALPSFNDVLQARHWSRWFVLAGLSLALGAGAWAARFWIPPATLSARHMAITTQMDVAHREPGPDRDHFTVAQLQANGLYAFSAIKAPRGLHQKVFHVWSHDGQVVSRIPLQIRGGTRKNGFRTWSHKTSLGAHPAGHWRVAVVTDDGQLIGAERFTVGPGH</sequence>
<proteinExistence type="predicted"/>
<feature type="transmembrane region" description="Helical" evidence="1">
    <location>
        <begin position="214"/>
        <end position="235"/>
    </location>
</feature>
<feature type="domain" description="DUF5924" evidence="3">
    <location>
        <begin position="28"/>
        <end position="277"/>
    </location>
</feature>
<evidence type="ECO:0000313" key="4">
    <source>
        <dbReference type="EMBL" id="KEZ76812.1"/>
    </source>
</evidence>